<protein>
    <submittedName>
        <fullName evidence="3">Putative dephospho-CoA kinase</fullName>
        <ecNumber evidence="3">2.7.1.24</ecNumber>
    </submittedName>
</protein>
<dbReference type="STRING" id="74649.A0A2P6QXH3"/>
<evidence type="ECO:0000256" key="1">
    <source>
        <dbReference type="ARBA" id="ARBA00022741"/>
    </source>
</evidence>
<sequence>MLRDRTSGDDARNQINAQMSLNLKRAKANIVIDNTGSQEKFKSVLFEVTKPLTWIEFWLPRQGAPSALVSIIVGVLMFRKVYDSDSELYNFRVVLIEILI</sequence>
<dbReference type="GO" id="GO:0004140">
    <property type="term" value="F:dephospho-CoA kinase activity"/>
    <property type="evidence" value="ECO:0007669"/>
    <property type="project" value="UniProtKB-EC"/>
</dbReference>
<gene>
    <name evidence="3" type="ORF">RchiOBHm_Chr4g0419031</name>
</gene>
<dbReference type="OMA" id="ILAWIKY"/>
<keyword evidence="3" id="KW-0808">Transferase</keyword>
<name>A0A2P6QXH3_ROSCH</name>
<comment type="caution">
    <text evidence="3">The sequence shown here is derived from an EMBL/GenBank/DDBJ whole genome shotgun (WGS) entry which is preliminary data.</text>
</comment>
<keyword evidence="1" id="KW-0547">Nucleotide-binding</keyword>
<dbReference type="EMBL" id="PDCK01000042">
    <property type="protein sequence ID" value="PRQ38897.1"/>
    <property type="molecule type" value="Genomic_DNA"/>
</dbReference>
<dbReference type="GO" id="GO:0005524">
    <property type="term" value="F:ATP binding"/>
    <property type="evidence" value="ECO:0007669"/>
    <property type="project" value="UniProtKB-KW"/>
</dbReference>
<evidence type="ECO:0000256" key="2">
    <source>
        <dbReference type="ARBA" id="ARBA00022840"/>
    </source>
</evidence>
<keyword evidence="2" id="KW-0067">ATP-binding</keyword>
<proteinExistence type="predicted"/>
<reference evidence="3 4" key="1">
    <citation type="journal article" date="2018" name="Nat. Genet.">
        <title>The Rosa genome provides new insights in the design of modern roses.</title>
        <authorList>
            <person name="Bendahmane M."/>
        </authorList>
    </citation>
    <scope>NUCLEOTIDE SEQUENCE [LARGE SCALE GENOMIC DNA]</scope>
    <source>
        <strain evidence="4">cv. Old Blush</strain>
    </source>
</reference>
<keyword evidence="3" id="KW-0418">Kinase</keyword>
<dbReference type="Gene3D" id="3.40.50.300">
    <property type="entry name" value="P-loop containing nucleotide triphosphate hydrolases"/>
    <property type="match status" value="1"/>
</dbReference>
<dbReference type="GO" id="GO:0015937">
    <property type="term" value="P:coenzyme A biosynthetic process"/>
    <property type="evidence" value="ECO:0007669"/>
    <property type="project" value="InterPro"/>
</dbReference>
<dbReference type="Gramene" id="PRQ38897">
    <property type="protein sequence ID" value="PRQ38897"/>
    <property type="gene ID" value="RchiOBHm_Chr4g0419031"/>
</dbReference>
<accession>A0A2P6QXH3</accession>
<dbReference type="EC" id="2.7.1.24" evidence="3"/>
<dbReference type="InterPro" id="IPR001977">
    <property type="entry name" value="Depp_CoAkinase"/>
</dbReference>
<organism evidence="3 4">
    <name type="scientific">Rosa chinensis</name>
    <name type="common">China rose</name>
    <dbReference type="NCBI Taxonomy" id="74649"/>
    <lineage>
        <taxon>Eukaryota</taxon>
        <taxon>Viridiplantae</taxon>
        <taxon>Streptophyta</taxon>
        <taxon>Embryophyta</taxon>
        <taxon>Tracheophyta</taxon>
        <taxon>Spermatophyta</taxon>
        <taxon>Magnoliopsida</taxon>
        <taxon>eudicotyledons</taxon>
        <taxon>Gunneridae</taxon>
        <taxon>Pentapetalae</taxon>
        <taxon>rosids</taxon>
        <taxon>fabids</taxon>
        <taxon>Rosales</taxon>
        <taxon>Rosaceae</taxon>
        <taxon>Rosoideae</taxon>
        <taxon>Rosoideae incertae sedis</taxon>
        <taxon>Rosa</taxon>
    </lineage>
</organism>
<dbReference type="Proteomes" id="UP000238479">
    <property type="component" value="Chromosome 4"/>
</dbReference>
<dbReference type="InterPro" id="IPR027417">
    <property type="entry name" value="P-loop_NTPase"/>
</dbReference>
<keyword evidence="4" id="KW-1185">Reference proteome</keyword>
<evidence type="ECO:0000313" key="3">
    <source>
        <dbReference type="EMBL" id="PRQ38897.1"/>
    </source>
</evidence>
<evidence type="ECO:0000313" key="4">
    <source>
        <dbReference type="Proteomes" id="UP000238479"/>
    </source>
</evidence>
<dbReference type="AlphaFoldDB" id="A0A2P6QXH3"/>
<dbReference type="PROSITE" id="PS51219">
    <property type="entry name" value="DPCK"/>
    <property type="match status" value="1"/>
</dbReference>